<gene>
    <name evidence="2" type="ORF">ETU37_19440</name>
</gene>
<evidence type="ECO:0000313" key="3">
    <source>
        <dbReference type="Proteomes" id="UP000291189"/>
    </source>
</evidence>
<keyword evidence="1" id="KW-1133">Transmembrane helix</keyword>
<name>A0A4Q5IVG2_9ACTN</name>
<dbReference type="OrthoDB" id="3827717at2"/>
<keyword evidence="1" id="KW-0472">Membrane</keyword>
<comment type="caution">
    <text evidence="2">The sequence shown here is derived from an EMBL/GenBank/DDBJ whole genome shotgun (WGS) entry which is preliminary data.</text>
</comment>
<organism evidence="2 3">
    <name type="scientific">Nocardioides iriomotensis</name>
    <dbReference type="NCBI Taxonomy" id="715784"/>
    <lineage>
        <taxon>Bacteria</taxon>
        <taxon>Bacillati</taxon>
        <taxon>Actinomycetota</taxon>
        <taxon>Actinomycetes</taxon>
        <taxon>Propionibacteriales</taxon>
        <taxon>Nocardioidaceae</taxon>
        <taxon>Nocardioides</taxon>
    </lineage>
</organism>
<reference evidence="2 3" key="1">
    <citation type="submission" date="2019-01" db="EMBL/GenBank/DDBJ databases">
        <title>Nocardioides guangzhouensis sp. nov., an actinobacterium isolated from soil.</title>
        <authorList>
            <person name="Fu Y."/>
            <person name="Cai Y."/>
            <person name="Lin Z."/>
            <person name="Chen P."/>
        </authorList>
    </citation>
    <scope>NUCLEOTIDE SEQUENCE [LARGE SCALE GENOMIC DNA]</scope>
    <source>
        <strain evidence="2 3">NBRC 105384</strain>
    </source>
</reference>
<proteinExistence type="predicted"/>
<feature type="transmembrane region" description="Helical" evidence="1">
    <location>
        <begin position="49"/>
        <end position="73"/>
    </location>
</feature>
<evidence type="ECO:0000313" key="2">
    <source>
        <dbReference type="EMBL" id="RYU10007.1"/>
    </source>
</evidence>
<accession>A0A4Q5IVG2</accession>
<keyword evidence="3" id="KW-1185">Reference proteome</keyword>
<feature type="transmembrane region" description="Helical" evidence="1">
    <location>
        <begin position="20"/>
        <end position="42"/>
    </location>
</feature>
<evidence type="ECO:0000256" key="1">
    <source>
        <dbReference type="SAM" id="Phobius"/>
    </source>
</evidence>
<protein>
    <submittedName>
        <fullName evidence="2">Uncharacterized protein</fullName>
    </submittedName>
</protein>
<keyword evidence="1" id="KW-0812">Transmembrane</keyword>
<dbReference type="Proteomes" id="UP000291189">
    <property type="component" value="Unassembled WGS sequence"/>
</dbReference>
<sequence>MTGPAPDATAAPSERPAPLTVAASLAGIEAALLVLFGVAELFSLTGARVAMGLTTTAFFLVYGAGLAFCAWRLARLESWARAPVVLAQLIQLGVAWSFKSGSTTVVAVALALVALVVIAGIFHPRSLSSLAERD</sequence>
<feature type="transmembrane region" description="Helical" evidence="1">
    <location>
        <begin position="105"/>
        <end position="123"/>
    </location>
</feature>
<dbReference type="AlphaFoldDB" id="A0A4Q5IVG2"/>
<dbReference type="RefSeq" id="WP_129989004.1">
    <property type="nucleotide sequence ID" value="NZ_SDPU01000034.1"/>
</dbReference>
<dbReference type="EMBL" id="SDPU01000034">
    <property type="protein sequence ID" value="RYU10007.1"/>
    <property type="molecule type" value="Genomic_DNA"/>
</dbReference>